<reference evidence="13" key="1">
    <citation type="submission" date="2021-01" db="EMBL/GenBank/DDBJ databases">
        <title>Modified the classification status of verrucomicrobia.</title>
        <authorList>
            <person name="Feng X."/>
        </authorList>
    </citation>
    <scope>NUCLEOTIDE SEQUENCE</scope>
    <source>
        <strain evidence="13">KCTC 13126</strain>
    </source>
</reference>
<feature type="domain" description="Thiamine phosphate synthase/TenI" evidence="12">
    <location>
        <begin position="10"/>
        <end position="198"/>
    </location>
</feature>
<keyword evidence="14" id="KW-1185">Reference proteome</keyword>
<evidence type="ECO:0000256" key="5">
    <source>
        <dbReference type="ARBA" id="ARBA00022977"/>
    </source>
</evidence>
<sequence>MLPIDKISFYGILDTGYVTPEAWTDKYQALAAGGAGIIQIRAKGSTAEQRLRLTEQILALREALDTPLSEQPHLVINDDIDLCLRFPGLGLHVGQDDLPAKEARQRLGPDRILGLSTHSPDQAERAIALGSDTLSYFAVGPVFATQTKPTYTPVGLELVRYVAKLAPQLPYFCIGGINRGNINQVKQAGAKRIVTVSDVLCDADTNAAVQQSIKLVEA</sequence>
<evidence type="ECO:0000313" key="13">
    <source>
        <dbReference type="EMBL" id="MBK1877926.1"/>
    </source>
</evidence>
<dbReference type="GO" id="GO:0005737">
    <property type="term" value="C:cytoplasm"/>
    <property type="evidence" value="ECO:0007669"/>
    <property type="project" value="TreeGrafter"/>
</dbReference>
<evidence type="ECO:0000256" key="1">
    <source>
        <dbReference type="ARBA" id="ARBA00005165"/>
    </source>
</evidence>
<comment type="catalytic activity">
    <reaction evidence="8 9 10">
        <text>2-[(2R,5Z)-2-carboxy-4-methylthiazol-5(2H)-ylidene]ethyl phosphate + 4-amino-2-methyl-5-(diphosphooxymethyl)pyrimidine + 2 H(+) = thiamine phosphate + CO2 + diphosphate</text>
        <dbReference type="Rhea" id="RHEA:47844"/>
        <dbReference type="ChEBI" id="CHEBI:15378"/>
        <dbReference type="ChEBI" id="CHEBI:16526"/>
        <dbReference type="ChEBI" id="CHEBI:33019"/>
        <dbReference type="ChEBI" id="CHEBI:37575"/>
        <dbReference type="ChEBI" id="CHEBI:57841"/>
        <dbReference type="ChEBI" id="CHEBI:62899"/>
        <dbReference type="EC" id="2.5.1.3"/>
    </reaction>
</comment>
<dbReference type="GO" id="GO:0000287">
    <property type="term" value="F:magnesium ion binding"/>
    <property type="evidence" value="ECO:0007669"/>
    <property type="project" value="UniProtKB-UniRule"/>
</dbReference>
<evidence type="ECO:0000256" key="2">
    <source>
        <dbReference type="ARBA" id="ARBA00022679"/>
    </source>
</evidence>
<accession>A0A934VLM8</accession>
<feature type="binding site" evidence="9">
    <location>
        <begin position="196"/>
        <end position="197"/>
    </location>
    <ligand>
        <name>2-[(2R,5Z)-2-carboxy-4-methylthiazol-5(2H)-ylidene]ethyl phosphate</name>
        <dbReference type="ChEBI" id="CHEBI:62899"/>
    </ligand>
</feature>
<feature type="binding site" evidence="9">
    <location>
        <position position="77"/>
    </location>
    <ligand>
        <name>4-amino-2-methyl-5-(diphosphooxymethyl)pyrimidine</name>
        <dbReference type="ChEBI" id="CHEBI:57841"/>
    </ligand>
</feature>
<evidence type="ECO:0000256" key="10">
    <source>
        <dbReference type="RuleBase" id="RU003826"/>
    </source>
</evidence>
<dbReference type="GO" id="GO:0004789">
    <property type="term" value="F:thiamine-phosphate diphosphorylase activity"/>
    <property type="evidence" value="ECO:0007669"/>
    <property type="project" value="UniProtKB-UniRule"/>
</dbReference>
<feature type="binding site" evidence="9">
    <location>
        <position position="116"/>
    </location>
    <ligand>
        <name>4-amino-2-methyl-5-(diphosphooxymethyl)pyrimidine</name>
        <dbReference type="ChEBI" id="CHEBI:57841"/>
    </ligand>
</feature>
<comment type="cofactor">
    <cofactor evidence="9">
        <name>Mg(2+)</name>
        <dbReference type="ChEBI" id="CHEBI:18420"/>
    </cofactor>
    <text evidence="9">Binds 1 Mg(2+) ion per subunit.</text>
</comment>
<evidence type="ECO:0000259" key="12">
    <source>
        <dbReference type="Pfam" id="PF02581"/>
    </source>
</evidence>
<evidence type="ECO:0000256" key="8">
    <source>
        <dbReference type="ARBA" id="ARBA00047883"/>
    </source>
</evidence>
<keyword evidence="5 9" id="KW-0784">Thiamine biosynthesis</keyword>
<feature type="binding site" evidence="9">
    <location>
        <begin position="145"/>
        <end position="147"/>
    </location>
    <ligand>
        <name>2-[(2R,5Z)-2-carboxy-4-methylthiazol-5(2H)-ylidene]ethyl phosphate</name>
        <dbReference type="ChEBI" id="CHEBI:62899"/>
    </ligand>
</feature>
<dbReference type="GO" id="GO:0009228">
    <property type="term" value="P:thiamine biosynthetic process"/>
    <property type="evidence" value="ECO:0007669"/>
    <property type="project" value="UniProtKB-KW"/>
</dbReference>
<evidence type="ECO:0000313" key="14">
    <source>
        <dbReference type="Proteomes" id="UP000617628"/>
    </source>
</evidence>
<name>A0A934VLM8_9BACT</name>
<evidence type="ECO:0000256" key="6">
    <source>
        <dbReference type="ARBA" id="ARBA00047334"/>
    </source>
</evidence>
<comment type="catalytic activity">
    <reaction evidence="7 9 10">
        <text>2-(2-carboxy-4-methylthiazol-5-yl)ethyl phosphate + 4-amino-2-methyl-5-(diphosphooxymethyl)pyrimidine + 2 H(+) = thiamine phosphate + CO2 + diphosphate</text>
        <dbReference type="Rhea" id="RHEA:47848"/>
        <dbReference type="ChEBI" id="CHEBI:15378"/>
        <dbReference type="ChEBI" id="CHEBI:16526"/>
        <dbReference type="ChEBI" id="CHEBI:33019"/>
        <dbReference type="ChEBI" id="CHEBI:37575"/>
        <dbReference type="ChEBI" id="CHEBI:57841"/>
        <dbReference type="ChEBI" id="CHEBI:62890"/>
        <dbReference type="EC" id="2.5.1.3"/>
    </reaction>
</comment>
<dbReference type="NCBIfam" id="TIGR00693">
    <property type="entry name" value="thiE"/>
    <property type="match status" value="1"/>
</dbReference>
<dbReference type="InterPro" id="IPR036206">
    <property type="entry name" value="ThiamineP_synth_sf"/>
</dbReference>
<dbReference type="InterPro" id="IPR034291">
    <property type="entry name" value="TMP_synthase"/>
</dbReference>
<dbReference type="InterPro" id="IPR022998">
    <property type="entry name" value="ThiamineP_synth_TenI"/>
</dbReference>
<dbReference type="AlphaFoldDB" id="A0A934VLM8"/>
<dbReference type="RefSeq" id="WP_200356136.1">
    <property type="nucleotide sequence ID" value="NZ_JAENIL010000023.1"/>
</dbReference>
<dbReference type="PANTHER" id="PTHR20857">
    <property type="entry name" value="THIAMINE-PHOSPHATE PYROPHOSPHORYLASE"/>
    <property type="match status" value="1"/>
</dbReference>
<dbReference type="EMBL" id="JAENIL010000023">
    <property type="protein sequence ID" value="MBK1877926.1"/>
    <property type="molecule type" value="Genomic_DNA"/>
</dbReference>
<protein>
    <recommendedName>
        <fullName evidence="9">Thiamine-phosphate synthase</fullName>
        <shortName evidence="9">TP synthase</shortName>
        <shortName evidence="9">TPS</shortName>
        <ecNumber evidence="9">2.5.1.3</ecNumber>
    </recommendedName>
    <alternativeName>
        <fullName evidence="9">Thiamine-phosphate pyrophosphorylase</fullName>
        <shortName evidence="9">TMP pyrophosphorylase</shortName>
        <shortName evidence="9">TMP-PPase</shortName>
    </alternativeName>
</protein>
<feature type="binding site" evidence="9">
    <location>
        <position position="78"/>
    </location>
    <ligand>
        <name>Mg(2+)</name>
        <dbReference type="ChEBI" id="CHEBI:18420"/>
    </ligand>
</feature>
<dbReference type="Gene3D" id="3.20.20.70">
    <property type="entry name" value="Aldolase class I"/>
    <property type="match status" value="1"/>
</dbReference>
<evidence type="ECO:0000256" key="11">
    <source>
        <dbReference type="RuleBase" id="RU004253"/>
    </source>
</evidence>
<dbReference type="GO" id="GO:0009229">
    <property type="term" value="P:thiamine diphosphate biosynthetic process"/>
    <property type="evidence" value="ECO:0007669"/>
    <property type="project" value="UniProtKB-UniRule"/>
</dbReference>
<proteinExistence type="inferred from homology"/>
<evidence type="ECO:0000256" key="4">
    <source>
        <dbReference type="ARBA" id="ARBA00022842"/>
    </source>
</evidence>
<keyword evidence="2 9" id="KW-0808">Transferase</keyword>
<dbReference type="PANTHER" id="PTHR20857:SF15">
    <property type="entry name" value="THIAMINE-PHOSPHATE SYNTHASE"/>
    <property type="match status" value="1"/>
</dbReference>
<dbReference type="Pfam" id="PF02581">
    <property type="entry name" value="TMP-TENI"/>
    <property type="match status" value="1"/>
</dbReference>
<comment type="catalytic activity">
    <reaction evidence="6 9 10">
        <text>4-methyl-5-(2-phosphooxyethyl)-thiazole + 4-amino-2-methyl-5-(diphosphooxymethyl)pyrimidine + H(+) = thiamine phosphate + diphosphate</text>
        <dbReference type="Rhea" id="RHEA:22328"/>
        <dbReference type="ChEBI" id="CHEBI:15378"/>
        <dbReference type="ChEBI" id="CHEBI:33019"/>
        <dbReference type="ChEBI" id="CHEBI:37575"/>
        <dbReference type="ChEBI" id="CHEBI:57841"/>
        <dbReference type="ChEBI" id="CHEBI:58296"/>
        <dbReference type="EC" id="2.5.1.3"/>
    </reaction>
</comment>
<evidence type="ECO:0000256" key="9">
    <source>
        <dbReference type="HAMAP-Rule" id="MF_00097"/>
    </source>
</evidence>
<dbReference type="SUPFAM" id="SSF51391">
    <property type="entry name" value="Thiamin phosphate synthase"/>
    <property type="match status" value="1"/>
</dbReference>
<gene>
    <name evidence="9 13" type="primary">thiE</name>
    <name evidence="13" type="ORF">JIN87_13700</name>
</gene>
<dbReference type="EC" id="2.5.1.3" evidence="9"/>
<comment type="function">
    <text evidence="9">Condenses 4-methyl-5-(beta-hydroxyethyl)thiazole monophosphate (THZ-P) and 2-methyl-4-amino-5-hydroxymethyl pyrimidine pyrophosphate (HMP-PP) to form thiamine monophosphate (TMP).</text>
</comment>
<feature type="binding site" evidence="9">
    <location>
        <position position="176"/>
    </location>
    <ligand>
        <name>2-[(2R,5Z)-2-carboxy-4-methylthiazol-5(2H)-ylidene]ethyl phosphate</name>
        <dbReference type="ChEBI" id="CHEBI:62899"/>
    </ligand>
</feature>
<keyword evidence="3 9" id="KW-0479">Metal-binding</keyword>
<feature type="binding site" evidence="9">
    <location>
        <position position="148"/>
    </location>
    <ligand>
        <name>4-amino-2-methyl-5-(diphosphooxymethyl)pyrimidine</name>
        <dbReference type="ChEBI" id="CHEBI:57841"/>
    </ligand>
</feature>
<comment type="pathway">
    <text evidence="1 9 11">Cofactor biosynthesis; thiamine diphosphate biosynthesis; thiamine phosphate from 4-amino-2-methyl-5-diphosphomethylpyrimidine and 4-methyl-5-(2-phosphoethyl)-thiazole: step 1/1.</text>
</comment>
<keyword evidence="4 9" id="KW-0460">Magnesium</keyword>
<evidence type="ECO:0000256" key="7">
    <source>
        <dbReference type="ARBA" id="ARBA00047851"/>
    </source>
</evidence>
<feature type="binding site" evidence="9">
    <location>
        <position position="97"/>
    </location>
    <ligand>
        <name>Mg(2+)</name>
        <dbReference type="ChEBI" id="CHEBI:18420"/>
    </ligand>
</feature>
<dbReference type="CDD" id="cd00564">
    <property type="entry name" value="TMP_TenI"/>
    <property type="match status" value="1"/>
</dbReference>
<comment type="similarity">
    <text evidence="9 10">Belongs to the thiamine-phosphate synthase family.</text>
</comment>
<feature type="binding site" evidence="9">
    <location>
        <begin position="39"/>
        <end position="43"/>
    </location>
    <ligand>
        <name>4-amino-2-methyl-5-(diphosphooxymethyl)pyrimidine</name>
        <dbReference type="ChEBI" id="CHEBI:57841"/>
    </ligand>
</feature>
<organism evidence="13 14">
    <name type="scientific">Pelagicoccus mobilis</name>
    <dbReference type="NCBI Taxonomy" id="415221"/>
    <lineage>
        <taxon>Bacteria</taxon>
        <taxon>Pseudomonadati</taxon>
        <taxon>Verrucomicrobiota</taxon>
        <taxon>Opitutia</taxon>
        <taxon>Puniceicoccales</taxon>
        <taxon>Pelagicoccaceae</taxon>
        <taxon>Pelagicoccus</taxon>
    </lineage>
</organism>
<evidence type="ECO:0000256" key="3">
    <source>
        <dbReference type="ARBA" id="ARBA00022723"/>
    </source>
</evidence>
<comment type="caution">
    <text evidence="13">The sequence shown here is derived from an EMBL/GenBank/DDBJ whole genome shotgun (WGS) entry which is preliminary data.</text>
</comment>
<dbReference type="InterPro" id="IPR013785">
    <property type="entry name" value="Aldolase_TIM"/>
</dbReference>
<dbReference type="HAMAP" id="MF_00097">
    <property type="entry name" value="TMP_synthase"/>
    <property type="match status" value="1"/>
</dbReference>
<dbReference type="Proteomes" id="UP000617628">
    <property type="component" value="Unassembled WGS sequence"/>
</dbReference>